<dbReference type="Gene3D" id="2.40.50.120">
    <property type="match status" value="1"/>
</dbReference>
<sequence length="154" mass="15972">MNPTARNASRLVGKAVLATGLVVGLTPVLGANPAYACSCIGPVSEEKLKKQAQVVFKGKVKSKSGTVDSPGSTGAETVTYAFSVSRTYKGKVRVPQLVATANSSATCGVRLSVGSTYMVYATRAEPANKSKAARRAADRKPLQINLCGGTHKIT</sequence>
<dbReference type="InterPro" id="IPR001820">
    <property type="entry name" value="TIMP"/>
</dbReference>
<dbReference type="EMBL" id="BAAAHE010000004">
    <property type="protein sequence ID" value="GAA0605097.1"/>
    <property type="molecule type" value="Genomic_DNA"/>
</dbReference>
<comment type="caution">
    <text evidence="3">The sequence shown here is derived from an EMBL/GenBank/DDBJ whole genome shotgun (WGS) entry which is preliminary data.</text>
</comment>
<protein>
    <recommendedName>
        <fullName evidence="5">Tissue inhibitor of metalloproteinase</fullName>
    </recommendedName>
</protein>
<accession>A0ABP3R8Q5</accession>
<gene>
    <name evidence="3" type="ORF">GCM10009547_03780</name>
</gene>
<evidence type="ECO:0000313" key="4">
    <source>
        <dbReference type="Proteomes" id="UP001500957"/>
    </source>
</evidence>
<comment type="subcellular location">
    <subcellularLocation>
        <location evidence="1">Secreted</location>
    </subcellularLocation>
</comment>
<dbReference type="Pfam" id="PF00965">
    <property type="entry name" value="TIMP"/>
    <property type="match status" value="1"/>
</dbReference>
<keyword evidence="4" id="KW-1185">Reference proteome</keyword>
<evidence type="ECO:0008006" key="5">
    <source>
        <dbReference type="Google" id="ProtNLM"/>
    </source>
</evidence>
<dbReference type="RefSeq" id="WP_344600988.1">
    <property type="nucleotide sequence ID" value="NZ_BAAAHE010000004.1"/>
</dbReference>
<keyword evidence="2" id="KW-0964">Secreted</keyword>
<reference evidence="4" key="1">
    <citation type="journal article" date="2019" name="Int. J. Syst. Evol. Microbiol.">
        <title>The Global Catalogue of Microorganisms (GCM) 10K type strain sequencing project: providing services to taxonomists for standard genome sequencing and annotation.</title>
        <authorList>
            <consortium name="The Broad Institute Genomics Platform"/>
            <consortium name="The Broad Institute Genome Sequencing Center for Infectious Disease"/>
            <person name="Wu L."/>
            <person name="Ma J."/>
        </authorList>
    </citation>
    <scope>NUCLEOTIDE SEQUENCE [LARGE SCALE GENOMIC DNA]</scope>
    <source>
        <strain evidence="4">JCM 10671</strain>
    </source>
</reference>
<dbReference type="Proteomes" id="UP001500957">
    <property type="component" value="Unassembled WGS sequence"/>
</dbReference>
<evidence type="ECO:0000313" key="3">
    <source>
        <dbReference type="EMBL" id="GAA0605097.1"/>
    </source>
</evidence>
<evidence type="ECO:0000256" key="2">
    <source>
        <dbReference type="ARBA" id="ARBA00022525"/>
    </source>
</evidence>
<dbReference type="SUPFAM" id="SSF50242">
    <property type="entry name" value="TIMP-like"/>
    <property type="match status" value="1"/>
</dbReference>
<dbReference type="InterPro" id="IPR008993">
    <property type="entry name" value="TIMP-like_OB-fold"/>
</dbReference>
<evidence type="ECO:0000256" key="1">
    <source>
        <dbReference type="ARBA" id="ARBA00004613"/>
    </source>
</evidence>
<organism evidence="3 4">
    <name type="scientific">Sporichthya brevicatena</name>
    <dbReference type="NCBI Taxonomy" id="171442"/>
    <lineage>
        <taxon>Bacteria</taxon>
        <taxon>Bacillati</taxon>
        <taxon>Actinomycetota</taxon>
        <taxon>Actinomycetes</taxon>
        <taxon>Sporichthyales</taxon>
        <taxon>Sporichthyaceae</taxon>
        <taxon>Sporichthya</taxon>
    </lineage>
</organism>
<name>A0ABP3R8Q5_9ACTN</name>
<proteinExistence type="predicted"/>